<keyword evidence="8" id="KW-1185">Reference proteome</keyword>
<dbReference type="Gene3D" id="1.10.4020.10">
    <property type="entry name" value="DNA breaking-rejoining enzymes"/>
    <property type="match status" value="1"/>
</dbReference>
<dbReference type="FunFam" id="3.30.420.10:FF:000032">
    <property type="entry name" value="Retrovirus-related Pol polyprotein from transposon 297-like Protein"/>
    <property type="match status" value="1"/>
</dbReference>
<evidence type="ECO:0000259" key="6">
    <source>
        <dbReference type="PROSITE" id="PS50994"/>
    </source>
</evidence>
<feature type="compositionally biased region" description="Basic and acidic residues" evidence="3">
    <location>
        <begin position="317"/>
        <end position="335"/>
    </location>
</feature>
<dbReference type="InterPro" id="IPR038269">
    <property type="entry name" value="SCAN_sf"/>
</dbReference>
<keyword evidence="1" id="KW-0863">Zinc-finger</keyword>
<feature type="compositionally biased region" description="Basic and acidic residues" evidence="3">
    <location>
        <begin position="16"/>
        <end position="26"/>
    </location>
</feature>
<dbReference type="InterPro" id="IPR012337">
    <property type="entry name" value="RNaseH-like_sf"/>
</dbReference>
<dbReference type="CDD" id="cd00303">
    <property type="entry name" value="retropepsin_like"/>
    <property type="match status" value="1"/>
</dbReference>
<dbReference type="PROSITE" id="PS50994">
    <property type="entry name" value="INTEGRASE"/>
    <property type="match status" value="1"/>
</dbReference>
<keyword evidence="1" id="KW-0862">Zinc</keyword>
<dbReference type="InterPro" id="IPR041588">
    <property type="entry name" value="Integrase_H2C2"/>
</dbReference>
<dbReference type="AlphaFoldDB" id="A0ABD0JPU9"/>
<feature type="region of interest" description="Disordered" evidence="3">
    <location>
        <begin position="307"/>
        <end position="341"/>
    </location>
</feature>
<protein>
    <submittedName>
        <fullName evidence="7">Uncharacterized protein</fullName>
    </submittedName>
</protein>
<evidence type="ECO:0000256" key="2">
    <source>
        <dbReference type="SAM" id="Coils"/>
    </source>
</evidence>
<dbReference type="Pfam" id="PF02023">
    <property type="entry name" value="SCAN"/>
    <property type="match status" value="1"/>
</dbReference>
<evidence type="ECO:0000313" key="7">
    <source>
        <dbReference type="EMBL" id="KAK7476853.1"/>
    </source>
</evidence>
<feature type="domain" description="CCHC-type" evidence="4">
    <location>
        <begin position="352"/>
        <end position="367"/>
    </location>
</feature>
<organism evidence="7 8">
    <name type="scientific">Batillaria attramentaria</name>
    <dbReference type="NCBI Taxonomy" id="370345"/>
    <lineage>
        <taxon>Eukaryota</taxon>
        <taxon>Metazoa</taxon>
        <taxon>Spiralia</taxon>
        <taxon>Lophotrochozoa</taxon>
        <taxon>Mollusca</taxon>
        <taxon>Gastropoda</taxon>
        <taxon>Caenogastropoda</taxon>
        <taxon>Sorbeoconcha</taxon>
        <taxon>Cerithioidea</taxon>
        <taxon>Batillariidae</taxon>
        <taxon>Batillaria</taxon>
    </lineage>
</organism>
<dbReference type="GO" id="GO:0008270">
    <property type="term" value="F:zinc ion binding"/>
    <property type="evidence" value="ECO:0007669"/>
    <property type="project" value="UniProtKB-KW"/>
</dbReference>
<evidence type="ECO:0000256" key="3">
    <source>
        <dbReference type="SAM" id="MobiDB-lite"/>
    </source>
</evidence>
<dbReference type="InterPro" id="IPR036875">
    <property type="entry name" value="Znf_CCHC_sf"/>
</dbReference>
<dbReference type="InterPro" id="IPR001878">
    <property type="entry name" value="Znf_CCHC"/>
</dbReference>
<dbReference type="PANTHER" id="PTHR46888">
    <property type="entry name" value="ZINC KNUCKLE DOMAINCONTAINING PROTEIN-RELATED"/>
    <property type="match status" value="1"/>
</dbReference>
<dbReference type="Gene3D" id="4.10.60.10">
    <property type="entry name" value="Zinc finger, CCHC-type"/>
    <property type="match status" value="1"/>
</dbReference>
<keyword evidence="1" id="KW-0479">Metal-binding</keyword>
<feature type="region of interest" description="Disordered" evidence="3">
    <location>
        <begin position="1"/>
        <end position="26"/>
    </location>
</feature>
<proteinExistence type="predicted"/>
<feature type="region of interest" description="Disordered" evidence="3">
    <location>
        <begin position="539"/>
        <end position="562"/>
    </location>
</feature>
<dbReference type="PANTHER" id="PTHR46888:SF1">
    <property type="entry name" value="RIBONUCLEASE H"/>
    <property type="match status" value="1"/>
</dbReference>
<dbReference type="Pfam" id="PF00098">
    <property type="entry name" value="zf-CCHC"/>
    <property type="match status" value="1"/>
</dbReference>
<dbReference type="SUPFAM" id="SSF47353">
    <property type="entry name" value="Retrovirus capsid dimerization domain-like"/>
    <property type="match status" value="1"/>
</dbReference>
<dbReference type="Gene3D" id="3.30.420.10">
    <property type="entry name" value="Ribonuclease H-like superfamily/Ribonuclease H"/>
    <property type="match status" value="1"/>
</dbReference>
<dbReference type="PROSITE" id="PS50804">
    <property type="entry name" value="SCAN_BOX"/>
    <property type="match status" value="1"/>
</dbReference>
<comment type="caution">
    <text evidence="7">The sequence shown here is derived from an EMBL/GenBank/DDBJ whole genome shotgun (WGS) entry which is preliminary data.</text>
</comment>
<dbReference type="SUPFAM" id="SSF53098">
    <property type="entry name" value="Ribonuclease H-like"/>
    <property type="match status" value="1"/>
</dbReference>
<keyword evidence="2" id="KW-0175">Coiled coil</keyword>
<reference evidence="7 8" key="1">
    <citation type="journal article" date="2023" name="Sci. Data">
        <title>Genome assembly of the Korean intertidal mud-creeper Batillaria attramentaria.</title>
        <authorList>
            <person name="Patra A.K."/>
            <person name="Ho P.T."/>
            <person name="Jun S."/>
            <person name="Lee S.J."/>
            <person name="Kim Y."/>
            <person name="Won Y.J."/>
        </authorList>
    </citation>
    <scope>NUCLEOTIDE SEQUENCE [LARGE SCALE GENOMIC DNA]</scope>
    <source>
        <strain evidence="7">Wonlab-2016</strain>
    </source>
</reference>
<dbReference type="InterPro" id="IPR003309">
    <property type="entry name" value="SCAN_dom"/>
</dbReference>
<evidence type="ECO:0000313" key="8">
    <source>
        <dbReference type="Proteomes" id="UP001519460"/>
    </source>
</evidence>
<dbReference type="Proteomes" id="UP001519460">
    <property type="component" value="Unassembled WGS sequence"/>
</dbReference>
<dbReference type="InterPro" id="IPR001584">
    <property type="entry name" value="Integrase_cat-core"/>
</dbReference>
<gene>
    <name evidence="7" type="ORF">BaRGS_00031935</name>
</gene>
<accession>A0ABD0JPU9</accession>
<feature type="domain" description="SCAN box" evidence="5">
    <location>
        <begin position="217"/>
        <end position="295"/>
    </location>
</feature>
<dbReference type="EMBL" id="JACVVK020000364">
    <property type="protein sequence ID" value="KAK7476853.1"/>
    <property type="molecule type" value="Genomic_DNA"/>
</dbReference>
<dbReference type="FunFam" id="1.10.340.70:FF:000001">
    <property type="entry name" value="Retrovirus-related Pol polyprotein from transposon gypsy-like Protein"/>
    <property type="match status" value="1"/>
</dbReference>
<dbReference type="PROSITE" id="PS50158">
    <property type="entry name" value="ZF_CCHC"/>
    <property type="match status" value="1"/>
</dbReference>
<dbReference type="SUPFAM" id="SSF57756">
    <property type="entry name" value="Retrovirus zinc finger-like domains"/>
    <property type="match status" value="1"/>
</dbReference>
<dbReference type="Pfam" id="PF17921">
    <property type="entry name" value="Integrase_H2C2"/>
    <property type="match status" value="1"/>
</dbReference>
<feature type="domain" description="Integrase catalytic" evidence="6">
    <location>
        <begin position="663"/>
        <end position="822"/>
    </location>
</feature>
<evidence type="ECO:0000259" key="5">
    <source>
        <dbReference type="PROSITE" id="PS50804"/>
    </source>
</evidence>
<evidence type="ECO:0000259" key="4">
    <source>
        <dbReference type="PROSITE" id="PS50158"/>
    </source>
</evidence>
<sequence length="1045" mass="117864">MDTPVSRKTRLSVADRLSEPRGDARRDDALVLPAQADRQKVWLEEAKAMAACANLQGEEVSKFIASELRARRLEEREGRLKEQQQQVELQCKEAEFQLKLRLLEERQREELRLKEVEIQLRRETPAHPPPTGISTFKMKLPVFDEAKEDLDTFLGRFERAAKLQKWPEDTWGAQLGGQLVGRAAEVYLELAEEQLSDYQLVKTALREAFQLTGEWYRRQFRQARKQEKETFPQFATRLGRLVDKWLALSGKGRTFDDMRDLVLQEQLLQTVSFELATFLRQQELKDAKEVASKAELFVEARRSTRAGRSLVTPAGHAQDKPKTDPDKAGKQKADSKPSPVAYLPDNSGKGLCYLCHQPGHFKRDCPERKKKERLTVITVDSSAPRTDVPPVGFNPYCQARVGDKEVTALRDTGASTVVVDTSLVHPDQMLPLQRHVTLATKDDVKVCPTALIQVESPFYCGEALAIVLPNLTVPVILGNHAERRDGTLVPLPVLKNPPRETAMVITRSQAAKERRSLRPLKIPDSSLGAVTREEIRRLQQEDPSLAKARDLANAGTTSPSGKRGQIRFLWRKGVLQREYAGPDGTFHQVCVPEQLRPGLLKLSHDVPMAGHLGSKKTLNRLQPSFYWPAQASDVRRYVASCDACQRTVPKGRVGKVPLGRHPLIDEPFRRVGVDLVGPIIPASERKNRYILVAVDYATRYPEATPLPSIEAERVAEALWEMWTRLGVPREVLTDNGTQFVSELMQEVNRLLCIRGLTTTPYHAQCNGLVERFNGTLKTMLRKLCQDRPRDWDRFIPALLFAYREVPQDSLGFSPFELLYGRAVRGPLQILKEAWTHDSEEEVKTSVQYVLDLRDRLEAMSQLAQKNLGRSAERYAAAFDRKAKPRHFAVGSRVLLLLPGKKNKLEMAWQGPYEVIERVGEVDYRIRVGDRVRLFHANLLKAYQERDRALTSTPSVSPPAAHVAVVLDELPVRPKPIPYSQADVEKQEVAAMLKMGIIQRASSLHSAPIVLPSGLQDAAAVFGWMMRKLLGTVAASFLLPSRGHPW</sequence>
<feature type="coiled-coil region" evidence="2">
    <location>
        <begin position="70"/>
        <end position="119"/>
    </location>
</feature>
<name>A0ABD0JPU9_9CAEN</name>
<evidence type="ECO:0000256" key="1">
    <source>
        <dbReference type="PROSITE-ProRule" id="PRU00047"/>
    </source>
</evidence>
<dbReference type="Pfam" id="PF00665">
    <property type="entry name" value="rve"/>
    <property type="match status" value="1"/>
</dbReference>
<dbReference type="SMART" id="SM00343">
    <property type="entry name" value="ZnF_C2HC"/>
    <property type="match status" value="1"/>
</dbReference>
<dbReference type="InterPro" id="IPR036397">
    <property type="entry name" value="RNaseH_sf"/>
</dbReference>
<dbReference type="Gene3D" id="1.10.340.70">
    <property type="match status" value="1"/>
</dbReference>